<feature type="region of interest" description="Disordered" evidence="5">
    <location>
        <begin position="729"/>
        <end position="749"/>
    </location>
</feature>
<dbReference type="PANTHER" id="PTHR31874">
    <property type="entry name" value="CCT MOTIF FAMILY PROTEIN, EXPRESSED"/>
    <property type="match status" value="1"/>
</dbReference>
<feature type="compositionally biased region" description="Polar residues" evidence="5">
    <location>
        <begin position="733"/>
        <end position="749"/>
    </location>
</feature>
<feature type="compositionally biased region" description="Low complexity" evidence="5">
    <location>
        <begin position="242"/>
        <end position="264"/>
    </location>
</feature>
<feature type="region of interest" description="Disordered" evidence="5">
    <location>
        <begin position="1001"/>
        <end position="1028"/>
    </location>
</feature>
<evidence type="ECO:0000259" key="6">
    <source>
        <dbReference type="PROSITE" id="PS51017"/>
    </source>
</evidence>
<evidence type="ECO:0000313" key="7">
    <source>
        <dbReference type="EMBL" id="GAX85446.1"/>
    </source>
</evidence>
<reference evidence="7 8" key="1">
    <citation type="submission" date="2017-08" db="EMBL/GenBank/DDBJ databases">
        <title>Acidophilic green algal genome provides insights into adaptation to an acidic environment.</title>
        <authorList>
            <person name="Hirooka S."/>
            <person name="Hirose Y."/>
            <person name="Kanesaki Y."/>
            <person name="Higuchi S."/>
            <person name="Fujiwara T."/>
            <person name="Onuma R."/>
            <person name="Era A."/>
            <person name="Ohbayashi R."/>
            <person name="Uzuka A."/>
            <person name="Nozaki H."/>
            <person name="Yoshikawa H."/>
            <person name="Miyagishima S.Y."/>
        </authorList>
    </citation>
    <scope>NUCLEOTIDE SEQUENCE [LARGE SCALE GENOMIC DNA]</scope>
    <source>
        <strain evidence="7 8">NIES-2499</strain>
    </source>
</reference>
<sequence length="1571" mass="167705">MQTTLRGEHIERDVRLTQTRPGFEPKALHAITVEQDFIEAADMSFPSTSAEPDTSWRGLQMGNNASDSNVDFLSSVYRSWNGDVTPDPNDFGSLWEEAANLGEGGGLLKMMQNGSGSYSGQQQAVGTERDADRQGAIASEILHESSSCAAMKGWDMEGFDGQPWCLPDDKSMQGYLRSRGSTAAGMKDALMDLDSVDVAQLTEKQQSALGLSASEHMNAGAAVSQGSNFRVEHQAQPPPRPQQQLLQPNSMMMGSSPGGSSWPQQQFDAAAEQQMQAMSMQHQHLQNMQVMQQQAWQQQQMLQGRSHLDMNVGLHGYLQQQQQQQQQTSSGMMNQAPLMTQPAPMHPPPPPYDLSSASQLMEVLAAGHLWHGQHQLSSEPYQHLAAACPAGSTQLQHAADPASGLQGHAGDSSGAHHSADVKPIVKKSSALPELSYRKNETEQVEFSTKACPGSLPRASLAGGQIDTPHCLQQHAAAMSHSETEKLSGLQQQMQVNVKIQEMQQQMKVLQQQQQQQHGKQEHQLTGLQQEHGQCNQAEIQQQQKQASMVPPLNNQQYAQEQQYAMTQQQMQYQMHAASQHHQRMQYAQQQQHNLLDAQPQQQLQMLGLQQQVHQLQQHLLGQNHGSVAGSHQMSSSTPQQMWQQQGLTQGYYGSMMPAHSQQVGGPCVMNNPYAAGVSGGGYNLMQGVVPALLPQMLMLQAQLLQQQQQQQQQAAAAAWGGHSLPGGLGAMQGWSSGMANSSGHPTTQMQAITDPHSDAAGHAGFVAGGGMNLGQRQLAAEPAASAAATHASGPTVSNSSLAAHPVPPERHQPLQGAPGRPFMDMTSGRPFMDMTSGHITGGIHIKQEPGMQEEHPSMSAAAGSTIQAQSHQPSPANAGPSQPAATAGGVNHTVGALTTADRSGSNRISSELGNNVRSSAHNSQHGNAYMQQQQGMMHFQGMMNNVAAQNHSHLLNNMMQQQYAAGFSGGLQPPLMFPANMMMGALPHPSPGQLQGALWGTSYQQQQQAPVTSQTASGPPQGSTTFHHPAMMMTHQGSSPADLTSSFPQPAGVDGIHQGVSKGQHGGAGITAAGGSFGIGGVSFQQGPHHNMLPPMSMSMSMMSALHPHQQYQQQQRGSSLYDPMLLGRLLRDHPDRDEALIRYRQKRKTRHFEKTIRYATRQMRACKRPRDKGRFVKHGDPHDKDEGGHELDDEEVVGEVSGAADADVEASGHEDEDEEHDGEIVDGCLSHLQKTLAAKALGLGDLTLPPRGTLRNLVAVGPSESAMADVQGLDPCSMDADGEEEQQQEAGMNVASAGHGMLAAVVPGSRGSMSLLPSAQHLMMLHHQIHTPSPHSIIPGSAMHPSPFHAMMPMMGIPHHPAVLPLPACQQGLMSDMVLGVGGLPRQGLLPLGGVPAGTAAATTLNLTSLMNSSSPMQEVMGMSTPFMASHHQPVADEAHSSVRGHICNHISVLPDTSCGGRPAPYPVPFSNSAGQGAQLVPCGTHVSSSVAGQAAAVAPRPIGFAVHTWHHATPDPQCFMYTAASAPSTASCGVSSCGVALPVSTTKAPAPMSGRKAHHPSMNLPETLH</sequence>
<evidence type="ECO:0000313" key="8">
    <source>
        <dbReference type="Proteomes" id="UP000232323"/>
    </source>
</evidence>
<feature type="compositionally biased region" description="Polar residues" evidence="5">
    <location>
        <begin position="862"/>
        <end position="884"/>
    </location>
</feature>
<evidence type="ECO:0000256" key="5">
    <source>
        <dbReference type="SAM" id="MobiDB-lite"/>
    </source>
</evidence>
<protein>
    <recommendedName>
        <fullName evidence="6">CCT domain-containing protein</fullName>
    </recommendedName>
</protein>
<feature type="compositionally biased region" description="Polar residues" evidence="5">
    <location>
        <begin position="1009"/>
        <end position="1026"/>
    </location>
</feature>
<dbReference type="GO" id="GO:0006355">
    <property type="term" value="P:regulation of DNA-templated transcription"/>
    <property type="evidence" value="ECO:0007669"/>
    <property type="project" value="TreeGrafter"/>
</dbReference>
<feature type="compositionally biased region" description="Low complexity" evidence="5">
    <location>
        <begin position="779"/>
        <end position="791"/>
    </location>
</feature>
<feature type="compositionally biased region" description="Polar residues" evidence="5">
    <location>
        <begin position="900"/>
        <end position="924"/>
    </location>
</feature>
<keyword evidence="2 3" id="KW-0539">Nucleus</keyword>
<keyword evidence="8" id="KW-1185">Reference proteome</keyword>
<feature type="coiled-coil region" evidence="4">
    <location>
        <begin position="492"/>
        <end position="519"/>
    </location>
</feature>
<feature type="region of interest" description="Disordered" evidence="5">
    <location>
        <begin position="1163"/>
        <end position="1194"/>
    </location>
</feature>
<feature type="region of interest" description="Disordered" evidence="5">
    <location>
        <begin position="1549"/>
        <end position="1571"/>
    </location>
</feature>
<feature type="region of interest" description="Disordered" evidence="5">
    <location>
        <begin position="850"/>
        <end position="924"/>
    </location>
</feature>
<name>A0A250XQX0_9CHLO</name>
<feature type="region of interest" description="Disordered" evidence="5">
    <location>
        <begin position="219"/>
        <end position="264"/>
    </location>
</feature>
<dbReference type="Proteomes" id="UP000232323">
    <property type="component" value="Unassembled WGS sequence"/>
</dbReference>
<feature type="region of interest" description="Disordered" evidence="5">
    <location>
        <begin position="777"/>
        <end position="822"/>
    </location>
</feature>
<keyword evidence="4" id="KW-0175">Coiled coil</keyword>
<proteinExistence type="predicted"/>
<dbReference type="Pfam" id="PF06203">
    <property type="entry name" value="CCT"/>
    <property type="match status" value="1"/>
</dbReference>
<dbReference type="InterPro" id="IPR010402">
    <property type="entry name" value="CCT_domain"/>
</dbReference>
<dbReference type="OrthoDB" id="553302at2759"/>
<dbReference type="PROSITE" id="PS51017">
    <property type="entry name" value="CCT"/>
    <property type="match status" value="1"/>
</dbReference>
<evidence type="ECO:0000256" key="2">
    <source>
        <dbReference type="ARBA" id="ARBA00023242"/>
    </source>
</evidence>
<evidence type="ECO:0000256" key="4">
    <source>
        <dbReference type="SAM" id="Coils"/>
    </source>
</evidence>
<dbReference type="EMBL" id="BEGY01000169">
    <property type="protein sequence ID" value="GAX85446.1"/>
    <property type="molecule type" value="Genomic_DNA"/>
</dbReference>
<accession>A0A250XQX0</accession>
<dbReference type="InterPro" id="IPR052453">
    <property type="entry name" value="CONSTANS-like_ZF"/>
</dbReference>
<evidence type="ECO:0000256" key="3">
    <source>
        <dbReference type="PROSITE-ProRule" id="PRU00357"/>
    </source>
</evidence>
<feature type="compositionally biased region" description="Basic and acidic residues" evidence="5">
    <location>
        <begin position="1173"/>
        <end position="1191"/>
    </location>
</feature>
<feature type="compositionally biased region" description="Polar residues" evidence="5">
    <location>
        <begin position="792"/>
        <end position="801"/>
    </location>
</feature>
<feature type="region of interest" description="Disordered" evidence="5">
    <location>
        <begin position="399"/>
        <end position="420"/>
    </location>
</feature>
<dbReference type="GO" id="GO:0005634">
    <property type="term" value="C:nucleus"/>
    <property type="evidence" value="ECO:0007669"/>
    <property type="project" value="UniProtKB-SubCell"/>
</dbReference>
<gene>
    <name evidence="7" type="ORF">CEUSTIGMA_g12862.t1</name>
</gene>
<comment type="caution">
    <text evidence="7">The sequence shown here is derived from an EMBL/GenBank/DDBJ whole genome shotgun (WGS) entry which is preliminary data.</text>
</comment>
<feature type="domain" description="CCT" evidence="6">
    <location>
        <begin position="1137"/>
        <end position="1179"/>
    </location>
</feature>
<dbReference type="PANTHER" id="PTHR31874:SF1">
    <property type="entry name" value="ZINC FINGER PROTEIN CONSTANS-LIKE 6"/>
    <property type="match status" value="1"/>
</dbReference>
<comment type="subcellular location">
    <subcellularLocation>
        <location evidence="1 3">Nucleus</location>
    </subcellularLocation>
</comment>
<evidence type="ECO:0000256" key="1">
    <source>
        <dbReference type="ARBA" id="ARBA00004123"/>
    </source>
</evidence>
<feature type="non-terminal residue" evidence="7">
    <location>
        <position position="1571"/>
    </location>
</feature>
<organism evidence="7 8">
    <name type="scientific">Chlamydomonas eustigma</name>
    <dbReference type="NCBI Taxonomy" id="1157962"/>
    <lineage>
        <taxon>Eukaryota</taxon>
        <taxon>Viridiplantae</taxon>
        <taxon>Chlorophyta</taxon>
        <taxon>core chlorophytes</taxon>
        <taxon>Chlorophyceae</taxon>
        <taxon>CS clade</taxon>
        <taxon>Chlamydomonadales</taxon>
        <taxon>Chlamydomonadaceae</taxon>
        <taxon>Chlamydomonas</taxon>
    </lineage>
</organism>
<dbReference type="STRING" id="1157962.A0A250XQX0"/>